<gene>
    <name evidence="1" type="ORF">GYMLUDRAFT_253205</name>
</gene>
<accession>A0A0D0BXI2</accession>
<proteinExistence type="predicted"/>
<organism evidence="1 2">
    <name type="scientific">Collybiopsis luxurians FD-317 M1</name>
    <dbReference type="NCBI Taxonomy" id="944289"/>
    <lineage>
        <taxon>Eukaryota</taxon>
        <taxon>Fungi</taxon>
        <taxon>Dikarya</taxon>
        <taxon>Basidiomycota</taxon>
        <taxon>Agaricomycotina</taxon>
        <taxon>Agaricomycetes</taxon>
        <taxon>Agaricomycetidae</taxon>
        <taxon>Agaricales</taxon>
        <taxon>Marasmiineae</taxon>
        <taxon>Omphalotaceae</taxon>
        <taxon>Collybiopsis</taxon>
        <taxon>Collybiopsis luxurians</taxon>
    </lineage>
</organism>
<dbReference type="AlphaFoldDB" id="A0A0D0BXI2"/>
<sequence>MSSNANALSNLLVFPEDHQLVGLSNWAIFQDHLQSIAHSMGLSGYLDGTITAPASPAVGAPPAPAAAPSAAPPALTVTPINSWTPLAEEWELCDGQLAGIIYQNIKDPRSIRVTQDMTVHQMRTRLTNEYDTMSAAAQALAKEYYFKQLEALHKAASDVGCTVQDEDLRSHFLTSLPLDHLWILQTHDACSYSDLKCALLEYDMMVESANSSATSSVTSNALVVSGKTNNSVVCNNCRHMVHVKAKCWACGGGSEGKGPCWYTAPKCMELTTTISAVTVESTSVPAIAAATIYDFGDYDFGDWDGKLLPF</sequence>
<protein>
    <submittedName>
        <fullName evidence="1">Uncharacterized protein</fullName>
    </submittedName>
</protein>
<dbReference type="OrthoDB" id="3054003at2759"/>
<dbReference type="EMBL" id="KN834922">
    <property type="protein sequence ID" value="KIK50187.1"/>
    <property type="molecule type" value="Genomic_DNA"/>
</dbReference>
<evidence type="ECO:0000313" key="2">
    <source>
        <dbReference type="Proteomes" id="UP000053593"/>
    </source>
</evidence>
<name>A0A0D0BXI2_9AGAR</name>
<dbReference type="Proteomes" id="UP000053593">
    <property type="component" value="Unassembled WGS sequence"/>
</dbReference>
<keyword evidence="2" id="KW-1185">Reference proteome</keyword>
<reference evidence="1 2" key="1">
    <citation type="submission" date="2014-04" db="EMBL/GenBank/DDBJ databases">
        <title>Evolutionary Origins and Diversification of the Mycorrhizal Mutualists.</title>
        <authorList>
            <consortium name="DOE Joint Genome Institute"/>
            <consortium name="Mycorrhizal Genomics Consortium"/>
            <person name="Kohler A."/>
            <person name="Kuo A."/>
            <person name="Nagy L.G."/>
            <person name="Floudas D."/>
            <person name="Copeland A."/>
            <person name="Barry K.W."/>
            <person name="Cichocki N."/>
            <person name="Veneault-Fourrey C."/>
            <person name="LaButti K."/>
            <person name="Lindquist E.A."/>
            <person name="Lipzen A."/>
            <person name="Lundell T."/>
            <person name="Morin E."/>
            <person name="Murat C."/>
            <person name="Riley R."/>
            <person name="Ohm R."/>
            <person name="Sun H."/>
            <person name="Tunlid A."/>
            <person name="Henrissat B."/>
            <person name="Grigoriev I.V."/>
            <person name="Hibbett D.S."/>
            <person name="Martin F."/>
        </authorList>
    </citation>
    <scope>NUCLEOTIDE SEQUENCE [LARGE SCALE GENOMIC DNA]</scope>
    <source>
        <strain evidence="1 2">FD-317 M1</strain>
    </source>
</reference>
<dbReference type="HOGENOM" id="CLU_078015_0_0_1"/>
<evidence type="ECO:0000313" key="1">
    <source>
        <dbReference type="EMBL" id="KIK50187.1"/>
    </source>
</evidence>